<sequence length="373" mass="42678">MASSVNMFAPLSAVRKRTRLAKMGRYLEDSGMQVQFFGWERVAGEAELHRWQGSSIKESVLLRGGGYASKKARLMYPVWMFAVFFRVLLLPRASKCWCLGWETAFPARLAAIFRRSTIIFDDADRFSMLLKLPKPVHKFLVRLEKWTSMKCYRHVVPGWTRYEWKHEGMTLLRNTPMSADYEEAMRVPRTSLDQGLSVYVNGWIAWDTGSRIIIKAIDELARRNLSCRVLVAGRISSDDGQQLIEHSYADFRGELPQVEALKLYRQSSIALTLYDPSVAINHHAESNKWGDCVFLGTPFIVNSEVATAQRFVDAGAAFSFRYNDHMALADLLEQFLKEPQKLDNAQRSLKSFEGEFSAFENQLEPLFSDFLAA</sequence>
<organism evidence="1 2">
    <name type="scientific">Shimia gijangensis</name>
    <dbReference type="NCBI Taxonomy" id="1470563"/>
    <lineage>
        <taxon>Bacteria</taxon>
        <taxon>Pseudomonadati</taxon>
        <taxon>Pseudomonadota</taxon>
        <taxon>Alphaproteobacteria</taxon>
        <taxon>Rhodobacterales</taxon>
        <taxon>Roseobacteraceae</taxon>
    </lineage>
</organism>
<dbReference type="GO" id="GO:0016740">
    <property type="term" value="F:transferase activity"/>
    <property type="evidence" value="ECO:0007669"/>
    <property type="project" value="UniProtKB-KW"/>
</dbReference>
<protein>
    <submittedName>
        <fullName evidence="1">Glycosyltransferase involved in cell wall bisynthesis</fullName>
    </submittedName>
</protein>
<dbReference type="RefSeq" id="WP_139280779.1">
    <property type="nucleotide sequence ID" value="NZ_FQZQ01000029.1"/>
</dbReference>
<dbReference type="Proteomes" id="UP000183982">
    <property type="component" value="Unassembled WGS sequence"/>
</dbReference>
<dbReference type="EMBL" id="FQZQ01000029">
    <property type="protein sequence ID" value="SHK42968.1"/>
    <property type="molecule type" value="Genomic_DNA"/>
</dbReference>
<evidence type="ECO:0000313" key="1">
    <source>
        <dbReference type="EMBL" id="SHK42968.1"/>
    </source>
</evidence>
<name>A0A1M6SEP4_9RHOB</name>
<dbReference type="Gene3D" id="3.40.50.2000">
    <property type="entry name" value="Glycogen Phosphorylase B"/>
    <property type="match status" value="1"/>
</dbReference>
<accession>A0A1M6SEP4</accession>
<reference evidence="2" key="1">
    <citation type="submission" date="2016-11" db="EMBL/GenBank/DDBJ databases">
        <authorList>
            <person name="Varghese N."/>
            <person name="Submissions S."/>
        </authorList>
    </citation>
    <scope>NUCLEOTIDE SEQUENCE [LARGE SCALE GENOMIC DNA]</scope>
    <source>
        <strain evidence="2">DSM 100564</strain>
    </source>
</reference>
<dbReference type="AlphaFoldDB" id="A0A1M6SEP4"/>
<dbReference type="STRING" id="1470563.SAMN05444000_1297"/>
<keyword evidence="2" id="KW-1185">Reference proteome</keyword>
<proteinExistence type="predicted"/>
<keyword evidence="1" id="KW-0808">Transferase</keyword>
<dbReference type="SUPFAM" id="SSF53756">
    <property type="entry name" value="UDP-Glycosyltransferase/glycogen phosphorylase"/>
    <property type="match status" value="1"/>
</dbReference>
<gene>
    <name evidence="1" type="ORF">SAMN05444000_1297</name>
</gene>
<evidence type="ECO:0000313" key="2">
    <source>
        <dbReference type="Proteomes" id="UP000183982"/>
    </source>
</evidence>
<dbReference type="OrthoDB" id="1405702at2"/>